<comment type="caution">
    <text evidence="1">The sequence shown here is derived from an EMBL/GenBank/DDBJ whole genome shotgun (WGS) entry which is preliminary data.</text>
</comment>
<organism evidence="1 2">
    <name type="scientific">Brassica cretica</name>
    <name type="common">Mustard</name>
    <dbReference type="NCBI Taxonomy" id="69181"/>
    <lineage>
        <taxon>Eukaryota</taxon>
        <taxon>Viridiplantae</taxon>
        <taxon>Streptophyta</taxon>
        <taxon>Embryophyta</taxon>
        <taxon>Tracheophyta</taxon>
        <taxon>Spermatophyta</taxon>
        <taxon>Magnoliopsida</taxon>
        <taxon>eudicotyledons</taxon>
        <taxon>Gunneridae</taxon>
        <taxon>Pentapetalae</taxon>
        <taxon>rosids</taxon>
        <taxon>malvids</taxon>
        <taxon>Brassicales</taxon>
        <taxon>Brassicaceae</taxon>
        <taxon>Brassiceae</taxon>
        <taxon>Brassica</taxon>
    </lineage>
</organism>
<dbReference type="EMBL" id="QGKV02000832">
    <property type="protein sequence ID" value="KAF3550650.1"/>
    <property type="molecule type" value="Genomic_DNA"/>
</dbReference>
<accession>A0ABQ7CG34</accession>
<reference evidence="1 2" key="1">
    <citation type="journal article" date="2020" name="BMC Genomics">
        <title>Intraspecific diversification of the crop wild relative Brassica cretica Lam. using demographic model selection.</title>
        <authorList>
            <person name="Kioukis A."/>
            <person name="Michalopoulou V.A."/>
            <person name="Briers L."/>
            <person name="Pirintsos S."/>
            <person name="Studholme D.J."/>
            <person name="Pavlidis P."/>
            <person name="Sarris P.F."/>
        </authorList>
    </citation>
    <scope>NUCLEOTIDE SEQUENCE [LARGE SCALE GENOMIC DNA]</scope>
    <source>
        <strain evidence="2">cv. PFS-1207/04</strain>
    </source>
</reference>
<gene>
    <name evidence="1" type="ORF">DY000_02005309</name>
</gene>
<evidence type="ECO:0008006" key="3">
    <source>
        <dbReference type="Google" id="ProtNLM"/>
    </source>
</evidence>
<evidence type="ECO:0000313" key="1">
    <source>
        <dbReference type="EMBL" id="KAF3550650.1"/>
    </source>
</evidence>
<dbReference type="Proteomes" id="UP000266723">
    <property type="component" value="Unassembled WGS sequence"/>
</dbReference>
<proteinExistence type="predicted"/>
<keyword evidence="2" id="KW-1185">Reference proteome</keyword>
<name>A0ABQ7CG34_BRACR</name>
<sequence>MEASAPVNGGSVHIRTENRTRKLPNFLLSVNMKYVKLGYHYLITNLFKLCLVPLMSVVITCISRLTPDDLLHLWLHLQYNLLAFTCDRSYVTVCDPLYVPADYTFQKSIRKQFQSSLSYFSLSQSSKASTFIPEILFFKSLSILGAAMVETRLQERSLSEQVDEMRSLHTLLAAEVKTQHDSLNSRFDRLETKMFNTISRLQAVGKAPMDPGPSHPPHLKQQP</sequence>
<evidence type="ECO:0000313" key="2">
    <source>
        <dbReference type="Proteomes" id="UP000266723"/>
    </source>
</evidence>
<protein>
    <recommendedName>
        <fullName evidence="3">DUF641 domain-containing protein</fullName>
    </recommendedName>
</protein>